<dbReference type="InterPro" id="IPR029063">
    <property type="entry name" value="SAM-dependent_MTases_sf"/>
</dbReference>
<accession>A0A934W7G4</accession>
<name>A0A934W7G4_9BURK</name>
<evidence type="ECO:0000313" key="4">
    <source>
        <dbReference type="Proteomes" id="UP000622890"/>
    </source>
</evidence>
<dbReference type="GO" id="GO:0032259">
    <property type="term" value="P:methylation"/>
    <property type="evidence" value="ECO:0007669"/>
    <property type="project" value="UniProtKB-KW"/>
</dbReference>
<keyword evidence="4" id="KW-1185">Reference proteome</keyword>
<dbReference type="AlphaFoldDB" id="A0A934W7G4"/>
<dbReference type="SUPFAM" id="SSF53335">
    <property type="entry name" value="S-adenosyl-L-methionine-dependent methyltransferases"/>
    <property type="match status" value="1"/>
</dbReference>
<dbReference type="CDD" id="cd02440">
    <property type="entry name" value="AdoMet_MTases"/>
    <property type="match status" value="1"/>
</dbReference>
<dbReference type="PANTHER" id="PTHR43861">
    <property type="entry name" value="TRANS-ACONITATE 2-METHYLTRANSFERASE-RELATED"/>
    <property type="match status" value="1"/>
</dbReference>
<dbReference type="EMBL" id="JAEPBG010000004">
    <property type="protein sequence ID" value="MBK4735553.1"/>
    <property type="molecule type" value="Genomic_DNA"/>
</dbReference>
<gene>
    <name evidence="3" type="ORF">JJB74_13100</name>
</gene>
<dbReference type="GO" id="GO:0008168">
    <property type="term" value="F:methyltransferase activity"/>
    <property type="evidence" value="ECO:0007669"/>
    <property type="project" value="UniProtKB-KW"/>
</dbReference>
<sequence>MNERAALARSEGDIVSHSPFDQPAQTWDARYSTPDYVFGTAPNAFLASQRHLLMPGMRALAVADGEGRNSVWLAQQGLAVDAFDVSPVGVDKARRLAADAGVMVNFHVRDCDAWNWQAGTYDLIAAIFVQFADPALRARLFANMVASLRPGGYLILQGYTPKQLEFNTGGPGRLDHLYTEDMLRDAFHELDILSLRAWEEELREGKRHNGPSALVGMVAQRPVR</sequence>
<protein>
    <submittedName>
        <fullName evidence="3">Class I SAM-dependent methyltransferase</fullName>
    </submittedName>
</protein>
<evidence type="ECO:0000259" key="2">
    <source>
        <dbReference type="Pfam" id="PF13649"/>
    </source>
</evidence>
<evidence type="ECO:0000256" key="1">
    <source>
        <dbReference type="ARBA" id="ARBA00022679"/>
    </source>
</evidence>
<dbReference type="Pfam" id="PF13649">
    <property type="entry name" value="Methyltransf_25"/>
    <property type="match status" value="1"/>
</dbReference>
<dbReference type="Gene3D" id="3.40.50.150">
    <property type="entry name" value="Vaccinia Virus protein VP39"/>
    <property type="match status" value="1"/>
</dbReference>
<dbReference type="Proteomes" id="UP000622890">
    <property type="component" value="Unassembled WGS sequence"/>
</dbReference>
<evidence type="ECO:0000313" key="3">
    <source>
        <dbReference type="EMBL" id="MBK4735553.1"/>
    </source>
</evidence>
<keyword evidence="3" id="KW-0489">Methyltransferase</keyword>
<feature type="domain" description="Methyltransferase" evidence="2">
    <location>
        <begin position="60"/>
        <end position="152"/>
    </location>
</feature>
<comment type="caution">
    <text evidence="3">The sequence shown here is derived from an EMBL/GenBank/DDBJ whole genome shotgun (WGS) entry which is preliminary data.</text>
</comment>
<dbReference type="PANTHER" id="PTHR43861:SF3">
    <property type="entry name" value="PUTATIVE (AFU_ORTHOLOGUE AFUA_2G14390)-RELATED"/>
    <property type="match status" value="1"/>
</dbReference>
<proteinExistence type="predicted"/>
<dbReference type="InterPro" id="IPR041698">
    <property type="entry name" value="Methyltransf_25"/>
</dbReference>
<reference evidence="3" key="1">
    <citation type="submission" date="2021-01" db="EMBL/GenBank/DDBJ databases">
        <title>Genome sequence of strain Noviherbaspirillum sp. DKR-6.</title>
        <authorList>
            <person name="Chaudhary D.K."/>
        </authorList>
    </citation>
    <scope>NUCLEOTIDE SEQUENCE</scope>
    <source>
        <strain evidence="3">DKR-6</strain>
    </source>
</reference>
<organism evidence="3 4">
    <name type="scientific">Noviherbaspirillum pedocola</name>
    <dbReference type="NCBI Taxonomy" id="2801341"/>
    <lineage>
        <taxon>Bacteria</taxon>
        <taxon>Pseudomonadati</taxon>
        <taxon>Pseudomonadota</taxon>
        <taxon>Betaproteobacteria</taxon>
        <taxon>Burkholderiales</taxon>
        <taxon>Oxalobacteraceae</taxon>
        <taxon>Noviherbaspirillum</taxon>
    </lineage>
</organism>
<keyword evidence="1" id="KW-0808">Transferase</keyword>